<evidence type="ECO:0000256" key="6">
    <source>
        <dbReference type="ARBA" id="ARBA00022792"/>
    </source>
</evidence>
<comment type="subcellular location">
    <subcellularLocation>
        <location evidence="1">Mitochondrion inner membrane</location>
        <topology evidence="1">Multi-pass membrane protein</topology>
    </subcellularLocation>
</comment>
<organism evidence="12 13">
    <name type="scientific">Orbilia javanica</name>
    <dbReference type="NCBI Taxonomy" id="47235"/>
    <lineage>
        <taxon>Eukaryota</taxon>
        <taxon>Fungi</taxon>
        <taxon>Dikarya</taxon>
        <taxon>Ascomycota</taxon>
        <taxon>Pezizomycotina</taxon>
        <taxon>Orbiliomycetes</taxon>
        <taxon>Orbiliales</taxon>
        <taxon>Orbiliaceae</taxon>
        <taxon>Orbilia</taxon>
    </lineage>
</organism>
<dbReference type="InterPro" id="IPR023395">
    <property type="entry name" value="MCP_dom_sf"/>
</dbReference>
<evidence type="ECO:0000313" key="12">
    <source>
        <dbReference type="EMBL" id="KAK6334931.1"/>
    </source>
</evidence>
<accession>A0AAN8RE24</accession>
<evidence type="ECO:0000256" key="8">
    <source>
        <dbReference type="ARBA" id="ARBA00023128"/>
    </source>
</evidence>
<evidence type="ECO:0000256" key="7">
    <source>
        <dbReference type="ARBA" id="ARBA00022989"/>
    </source>
</evidence>
<keyword evidence="3 11" id="KW-0813">Transport</keyword>
<comment type="similarity">
    <text evidence="2 11">Belongs to the mitochondrial carrier (TC 2.A.29) family.</text>
</comment>
<reference evidence="12 13" key="1">
    <citation type="submission" date="2019-10" db="EMBL/GenBank/DDBJ databases">
        <authorList>
            <person name="Palmer J.M."/>
        </authorList>
    </citation>
    <scope>NUCLEOTIDE SEQUENCE [LARGE SCALE GENOMIC DNA]</scope>
    <source>
        <strain evidence="12 13">TWF718</strain>
    </source>
</reference>
<sequence length="360" mass="39525">MSASSRHDASTAAVSEIVAGVSAGFISTIVCHPLDLIKTRLQVHRHDTGRAWGGSVAVARSILDEARATGRHPVKAFYRGISPNIIGNTASWGLYFLWYDQIKFRVAEYRGKQGQDLSSIDYLLSSGAAGVASAALTNPLWVVKTRMLTSGYQGPGAYRGVAQGLFDLAKKEGVRGYFRGFLPSLFGVLQAAIQFMTYEKLKIWRRSNRLESSISDDHRQQLQSGSKQQGVLTTKIEHKNAAYNGSSNREAIGHRRNHDISGARQVAHQPPALSNSDYMALSALSKVFAGALTYPYQVIRSRLQTHDAATVYSSARNAVFQTWQSQGIAGFYRGLGPNLIRVLPATCITFVVYENVRRIV</sequence>
<dbReference type="Pfam" id="PF00153">
    <property type="entry name" value="Mito_carr"/>
    <property type="match status" value="3"/>
</dbReference>
<keyword evidence="9 10" id="KW-0472">Membrane</keyword>
<dbReference type="InterPro" id="IPR018108">
    <property type="entry name" value="MCP_transmembrane"/>
</dbReference>
<dbReference type="Gene3D" id="1.50.40.10">
    <property type="entry name" value="Mitochondrial carrier domain"/>
    <property type="match status" value="1"/>
</dbReference>
<dbReference type="EMBL" id="JAVHNR010000008">
    <property type="protein sequence ID" value="KAK6334931.1"/>
    <property type="molecule type" value="Genomic_DNA"/>
</dbReference>
<proteinExistence type="inferred from homology"/>
<dbReference type="GO" id="GO:0005743">
    <property type="term" value="C:mitochondrial inner membrane"/>
    <property type="evidence" value="ECO:0007669"/>
    <property type="project" value="UniProtKB-SubCell"/>
</dbReference>
<name>A0AAN8RE24_9PEZI</name>
<evidence type="ECO:0000256" key="2">
    <source>
        <dbReference type="ARBA" id="ARBA00006375"/>
    </source>
</evidence>
<keyword evidence="6" id="KW-0999">Mitochondrion inner membrane</keyword>
<dbReference type="GO" id="GO:0015215">
    <property type="term" value="F:nucleotide transmembrane transporter activity"/>
    <property type="evidence" value="ECO:0007669"/>
    <property type="project" value="UniProtKB-ARBA"/>
</dbReference>
<evidence type="ECO:0000313" key="13">
    <source>
        <dbReference type="Proteomes" id="UP001313282"/>
    </source>
</evidence>
<protein>
    <recommendedName>
        <fullName evidence="14">Mitochondrial thiamine pyrophosphate carrier 1</fullName>
    </recommendedName>
</protein>
<dbReference type="PRINTS" id="PR00926">
    <property type="entry name" value="MITOCARRIER"/>
</dbReference>
<evidence type="ECO:0000256" key="4">
    <source>
        <dbReference type="ARBA" id="ARBA00022692"/>
    </source>
</evidence>
<dbReference type="SUPFAM" id="SSF103506">
    <property type="entry name" value="Mitochondrial carrier"/>
    <property type="match status" value="1"/>
</dbReference>
<evidence type="ECO:0000256" key="10">
    <source>
        <dbReference type="PROSITE-ProRule" id="PRU00282"/>
    </source>
</evidence>
<keyword evidence="5" id="KW-0677">Repeat</keyword>
<evidence type="ECO:0000256" key="1">
    <source>
        <dbReference type="ARBA" id="ARBA00004448"/>
    </source>
</evidence>
<keyword evidence="13" id="KW-1185">Reference proteome</keyword>
<evidence type="ECO:0000256" key="5">
    <source>
        <dbReference type="ARBA" id="ARBA00022737"/>
    </source>
</evidence>
<dbReference type="InterPro" id="IPR002067">
    <property type="entry name" value="MCP"/>
</dbReference>
<evidence type="ECO:0000256" key="9">
    <source>
        <dbReference type="ARBA" id="ARBA00023136"/>
    </source>
</evidence>
<dbReference type="Proteomes" id="UP001313282">
    <property type="component" value="Unassembled WGS sequence"/>
</dbReference>
<evidence type="ECO:0008006" key="14">
    <source>
        <dbReference type="Google" id="ProtNLM"/>
    </source>
</evidence>
<evidence type="ECO:0000256" key="3">
    <source>
        <dbReference type="ARBA" id="ARBA00022448"/>
    </source>
</evidence>
<feature type="repeat" description="Solcar" evidence="10">
    <location>
        <begin position="11"/>
        <end position="105"/>
    </location>
</feature>
<feature type="repeat" description="Solcar" evidence="10">
    <location>
        <begin position="277"/>
        <end position="359"/>
    </location>
</feature>
<keyword evidence="8" id="KW-0496">Mitochondrion</keyword>
<dbReference type="PANTHER" id="PTHR45683">
    <property type="entry name" value="MITOCHONDRIAL NICOTINAMIDE ADENINE DINUCLEOTIDE TRANSPORTER 1-RELATED-RELATED"/>
    <property type="match status" value="1"/>
</dbReference>
<dbReference type="InterPro" id="IPR044712">
    <property type="entry name" value="SLC25A32-like"/>
</dbReference>
<dbReference type="PROSITE" id="PS50920">
    <property type="entry name" value="SOLCAR"/>
    <property type="match status" value="3"/>
</dbReference>
<comment type="caution">
    <text evidence="12">The sequence shown here is derived from an EMBL/GenBank/DDBJ whole genome shotgun (WGS) entry which is preliminary data.</text>
</comment>
<dbReference type="AlphaFoldDB" id="A0AAN8RE24"/>
<keyword evidence="4 10" id="KW-0812">Transmembrane</keyword>
<evidence type="ECO:0000256" key="11">
    <source>
        <dbReference type="RuleBase" id="RU000488"/>
    </source>
</evidence>
<keyword evidence="7" id="KW-1133">Transmembrane helix</keyword>
<feature type="repeat" description="Solcar" evidence="10">
    <location>
        <begin position="117"/>
        <end position="204"/>
    </location>
</feature>
<gene>
    <name evidence="12" type="ORF">TWF718_010371</name>
</gene>